<gene>
    <name evidence="10" type="ORF">CSW30_13740</name>
</gene>
<evidence type="ECO:0000256" key="4">
    <source>
        <dbReference type="ARBA" id="ARBA00022692"/>
    </source>
</evidence>
<dbReference type="PANTHER" id="PTHR11795:SF442">
    <property type="entry name" value="ABC TRANSPORTER ATP-BINDING PROTEIN"/>
    <property type="match status" value="1"/>
</dbReference>
<evidence type="ECO:0000256" key="1">
    <source>
        <dbReference type="ARBA" id="ARBA00004651"/>
    </source>
</evidence>
<dbReference type="GO" id="GO:0006865">
    <property type="term" value="P:amino acid transport"/>
    <property type="evidence" value="ECO:0007669"/>
    <property type="project" value="UniProtKB-KW"/>
</dbReference>
<evidence type="ECO:0000256" key="8">
    <source>
        <dbReference type="ARBA" id="ARBA00037998"/>
    </source>
</evidence>
<keyword evidence="2" id="KW-0813">Transport</keyword>
<evidence type="ECO:0000313" key="11">
    <source>
        <dbReference type="Proteomes" id="UP000287173"/>
    </source>
</evidence>
<sequence length="290" mass="30618">MDLLLIQLLNGLVSGAFYALLALGLALILSLTRIINLAHGGFLVVGAYMGYVLSGLVGFYWSLLLAPLGLALLAVILEISIMRPLYRRDPLESLLLTFGLALALEETVRILFGPVAVPFRIPEGLGSSLFPGTSLFFLTRYRILVLAIALMAGLGVYLLLRFTRLGLYLRAGAQDRETLNALGTDVRRLYTLAFALGAFLAGLAGVLAAGQLGLSPTMGTGLLMPSFVALILGGVGSLGGSYLGGLLVGMATGLAGNFLALASELAIYLILVLVLLLRPRGLFGQEGFFE</sequence>
<dbReference type="GO" id="GO:0022857">
    <property type="term" value="F:transmembrane transporter activity"/>
    <property type="evidence" value="ECO:0007669"/>
    <property type="project" value="InterPro"/>
</dbReference>
<protein>
    <submittedName>
        <fullName evidence="10">Branched-chain amino acid ABC transporter permease</fullName>
    </submittedName>
</protein>
<dbReference type="AlphaFoldDB" id="A0A430UKX7"/>
<evidence type="ECO:0000256" key="9">
    <source>
        <dbReference type="SAM" id="Phobius"/>
    </source>
</evidence>
<keyword evidence="4 9" id="KW-0812">Transmembrane</keyword>
<keyword evidence="7 9" id="KW-0472">Membrane</keyword>
<keyword evidence="6 9" id="KW-1133">Transmembrane helix</keyword>
<comment type="subcellular location">
    <subcellularLocation>
        <location evidence="1">Cell membrane</location>
        <topology evidence="1">Multi-pass membrane protein</topology>
    </subcellularLocation>
</comment>
<dbReference type="EMBL" id="PEMG01000463">
    <property type="protein sequence ID" value="RTI04221.1"/>
    <property type="molecule type" value="Genomic_DNA"/>
</dbReference>
<dbReference type="CDD" id="cd06582">
    <property type="entry name" value="TM_PBP1_LivH_like"/>
    <property type="match status" value="1"/>
</dbReference>
<dbReference type="Proteomes" id="UP000287173">
    <property type="component" value="Unassembled WGS sequence"/>
</dbReference>
<evidence type="ECO:0000256" key="3">
    <source>
        <dbReference type="ARBA" id="ARBA00022475"/>
    </source>
</evidence>
<comment type="caution">
    <text evidence="10">The sequence shown here is derived from an EMBL/GenBank/DDBJ whole genome shotgun (WGS) entry which is preliminary data.</text>
</comment>
<reference evidence="10 11" key="1">
    <citation type="journal article" date="2019" name="Extremophiles">
        <title>Biogeography of thermophiles and predominance of Thermus scotoductus in domestic water heaters.</title>
        <authorList>
            <person name="Wilpiszeski R.L."/>
            <person name="Zhang Z."/>
            <person name="House C.H."/>
        </authorList>
    </citation>
    <scope>NUCLEOTIDE SEQUENCE [LARGE SCALE GENOMIC DNA]</scope>
    <source>
        <strain evidence="10 11">17_S17</strain>
    </source>
</reference>
<evidence type="ECO:0000256" key="6">
    <source>
        <dbReference type="ARBA" id="ARBA00022989"/>
    </source>
</evidence>
<feature type="transmembrane region" description="Helical" evidence="9">
    <location>
        <begin position="34"/>
        <end position="53"/>
    </location>
</feature>
<dbReference type="GO" id="GO:0005886">
    <property type="term" value="C:plasma membrane"/>
    <property type="evidence" value="ECO:0007669"/>
    <property type="project" value="UniProtKB-SubCell"/>
</dbReference>
<feature type="transmembrane region" description="Helical" evidence="9">
    <location>
        <begin position="189"/>
        <end position="210"/>
    </location>
</feature>
<keyword evidence="5" id="KW-0029">Amino-acid transport</keyword>
<feature type="transmembrane region" description="Helical" evidence="9">
    <location>
        <begin position="6"/>
        <end position="27"/>
    </location>
</feature>
<dbReference type="InterPro" id="IPR001851">
    <property type="entry name" value="ABC_transp_permease"/>
</dbReference>
<evidence type="ECO:0000313" key="10">
    <source>
        <dbReference type="EMBL" id="RTI04221.1"/>
    </source>
</evidence>
<comment type="similarity">
    <text evidence="8">Belongs to the binding-protein-dependent transport system permease family. LivHM subfamily.</text>
</comment>
<feature type="transmembrane region" description="Helical" evidence="9">
    <location>
        <begin position="258"/>
        <end position="277"/>
    </location>
</feature>
<accession>A0A430UKX7</accession>
<keyword evidence="3" id="KW-1003">Cell membrane</keyword>
<proteinExistence type="inferred from homology"/>
<dbReference type="PANTHER" id="PTHR11795">
    <property type="entry name" value="BRANCHED-CHAIN AMINO ACID TRANSPORT SYSTEM PERMEASE PROTEIN LIVH"/>
    <property type="match status" value="1"/>
</dbReference>
<feature type="transmembrane region" description="Helical" evidence="9">
    <location>
        <begin position="222"/>
        <end position="246"/>
    </location>
</feature>
<dbReference type="Pfam" id="PF02653">
    <property type="entry name" value="BPD_transp_2"/>
    <property type="match status" value="1"/>
</dbReference>
<evidence type="ECO:0000256" key="5">
    <source>
        <dbReference type="ARBA" id="ARBA00022970"/>
    </source>
</evidence>
<evidence type="ECO:0000256" key="7">
    <source>
        <dbReference type="ARBA" id="ARBA00023136"/>
    </source>
</evidence>
<feature type="transmembrane region" description="Helical" evidence="9">
    <location>
        <begin position="141"/>
        <end position="160"/>
    </location>
</feature>
<evidence type="ECO:0000256" key="2">
    <source>
        <dbReference type="ARBA" id="ARBA00022448"/>
    </source>
</evidence>
<dbReference type="InterPro" id="IPR052157">
    <property type="entry name" value="BCAA_transport_permease"/>
</dbReference>
<feature type="transmembrane region" description="Helical" evidence="9">
    <location>
        <begin position="59"/>
        <end position="82"/>
    </location>
</feature>
<dbReference type="RefSeq" id="WP_038029439.1">
    <property type="nucleotide sequence ID" value="NZ_PEMG01000463.1"/>
</dbReference>
<name>A0A430UKX7_THESC</name>
<organism evidence="10 11">
    <name type="scientific">Thermus scotoductus</name>
    <dbReference type="NCBI Taxonomy" id="37636"/>
    <lineage>
        <taxon>Bacteria</taxon>
        <taxon>Thermotogati</taxon>
        <taxon>Deinococcota</taxon>
        <taxon>Deinococci</taxon>
        <taxon>Thermales</taxon>
        <taxon>Thermaceae</taxon>
        <taxon>Thermus</taxon>
    </lineage>
</organism>
<feature type="transmembrane region" description="Helical" evidence="9">
    <location>
        <begin position="94"/>
        <end position="121"/>
    </location>
</feature>